<dbReference type="PANTHER" id="PTHR30404:SF0">
    <property type="entry name" value="N-ACETYLMURAMOYL-L-ALANINE AMIDASE AMIC"/>
    <property type="match status" value="1"/>
</dbReference>
<evidence type="ECO:0000313" key="4">
    <source>
        <dbReference type="Proteomes" id="UP000776252"/>
    </source>
</evidence>
<accession>A0ABS6BR90</accession>
<dbReference type="Proteomes" id="UP000776252">
    <property type="component" value="Unassembled WGS sequence"/>
</dbReference>
<comment type="caution">
    <text evidence="3">The sequence shown here is derived from an EMBL/GenBank/DDBJ whole genome shotgun (WGS) entry which is preliminary data.</text>
</comment>
<organism evidence="3 4">
    <name type="scientific">Clostridium frigoris</name>
    <dbReference type="NCBI Taxonomy" id="205327"/>
    <lineage>
        <taxon>Bacteria</taxon>
        <taxon>Bacillati</taxon>
        <taxon>Bacillota</taxon>
        <taxon>Clostridia</taxon>
        <taxon>Eubacteriales</taxon>
        <taxon>Clostridiaceae</taxon>
        <taxon>Clostridium</taxon>
    </lineage>
</organism>
<dbReference type="EMBL" id="JAHLDV010000009">
    <property type="protein sequence ID" value="MBU3159454.1"/>
    <property type="molecule type" value="Genomic_DNA"/>
</dbReference>
<dbReference type="PANTHER" id="PTHR30404">
    <property type="entry name" value="N-ACETYLMURAMOYL-L-ALANINE AMIDASE"/>
    <property type="match status" value="1"/>
</dbReference>
<dbReference type="CDD" id="cd02696">
    <property type="entry name" value="MurNAc-LAA"/>
    <property type="match status" value="1"/>
</dbReference>
<keyword evidence="4" id="KW-1185">Reference proteome</keyword>
<feature type="domain" description="MurNAc-LAA" evidence="2">
    <location>
        <begin position="178"/>
        <end position="296"/>
    </location>
</feature>
<dbReference type="RefSeq" id="WP_216147010.1">
    <property type="nucleotide sequence ID" value="NZ_JAHLDV010000009.1"/>
</dbReference>
<dbReference type="InterPro" id="IPR050695">
    <property type="entry name" value="N-acetylmuramoyl_amidase_3"/>
</dbReference>
<keyword evidence="1" id="KW-0378">Hydrolase</keyword>
<dbReference type="Pfam" id="PF01520">
    <property type="entry name" value="Amidase_3"/>
    <property type="match status" value="1"/>
</dbReference>
<sequence>MTKTKKILLAFMCFVIIGGVIYKTNYVRKEHEKSVQAIKTNEQNKKLKKIANEKLLSKAKKAKEAKEAQEVKALIKINKNKAALKKQKASKKNLKKVVVIDPGHASITSFEKEKQAPDSTIMKIKEPGGAQGINTKTPEYEVNMAVAVRLKALLSKKGYTVMMTKTEKNQMLGNIERAQVGNNSKANLVIRIHADSNNNSAVNGASMLVPTDTKNTDPIYKLSKQYGQVVFKSFINEMGMNDRGVVERDDMTGFNWSKVPVILVEMGFLSNPSEDKMLLTGAYQDRLAKGLADGIDAALK</sequence>
<name>A0ABS6BR90_9CLOT</name>
<evidence type="ECO:0000259" key="2">
    <source>
        <dbReference type="SMART" id="SM00646"/>
    </source>
</evidence>
<reference evidence="3 4" key="1">
    <citation type="submission" date="2021-06" db="EMBL/GenBank/DDBJ databases">
        <title>Clostridia strains as spoilage organisms.</title>
        <authorList>
            <person name="Wambui J."/>
            <person name="Stephan R."/>
            <person name="Stevens M.J.A."/>
        </authorList>
    </citation>
    <scope>NUCLEOTIDE SEQUENCE [LARGE SCALE GENOMIC DNA]</scope>
    <source>
        <strain evidence="3 4">DSM 14204</strain>
    </source>
</reference>
<evidence type="ECO:0000256" key="1">
    <source>
        <dbReference type="ARBA" id="ARBA00022801"/>
    </source>
</evidence>
<dbReference type="InterPro" id="IPR002508">
    <property type="entry name" value="MurNAc-LAA_cat"/>
</dbReference>
<gene>
    <name evidence="3" type="ORF">KPL37_06760</name>
</gene>
<protein>
    <submittedName>
        <fullName evidence="3">N-acetylmuramoyl-L-alanine amidase</fullName>
    </submittedName>
</protein>
<evidence type="ECO:0000313" key="3">
    <source>
        <dbReference type="EMBL" id="MBU3159454.1"/>
    </source>
</evidence>
<dbReference type="SMART" id="SM00646">
    <property type="entry name" value="Ami_3"/>
    <property type="match status" value="1"/>
</dbReference>
<proteinExistence type="predicted"/>